<comment type="subcellular location">
    <subcellularLocation>
        <location evidence="2">Chromosome</location>
        <location evidence="2">Centromere</location>
    </subcellularLocation>
    <subcellularLocation>
        <location evidence="1">Nucleus</location>
    </subcellularLocation>
</comment>
<sequence length="191" mass="21962">MDGPHRETNFSTRFLQSWIFFASTQPWVIPHTYRVKRWSDIEGAAGLQTCTPAKWPRRQKRKPETPRRRPVSPAPAARRPAPSLSTSSRPLARRRHGVLKEIRTLQKTTHLLLRKNPLCRLAREICVQFTRGVDFNWQAQALLALQEAAEAFLVHLFEDAYLLSLHAGRVTLFPKDVQLARRIRGIQEGLG</sequence>
<protein>
    <recommendedName>
        <fullName evidence="12">Histone H3-like centromeric protein A</fullName>
    </recommendedName>
    <alternativeName>
        <fullName evidence="13">Centromere protein A</fullName>
    </alternativeName>
</protein>
<dbReference type="PANTHER" id="PTHR45810:SF14">
    <property type="entry name" value="CENTROMERE PROTEIN A"/>
    <property type="match status" value="1"/>
</dbReference>
<evidence type="ECO:0000256" key="4">
    <source>
        <dbReference type="ARBA" id="ARBA00022454"/>
    </source>
</evidence>
<evidence type="ECO:0000256" key="15">
    <source>
        <dbReference type="SAM" id="MobiDB-lite"/>
    </source>
</evidence>
<evidence type="ECO:0000256" key="12">
    <source>
        <dbReference type="ARBA" id="ARBA00044194"/>
    </source>
</evidence>
<organism evidence="17 18">
    <name type="scientific">Bison bison bison</name>
    <name type="common">North American plains bison</name>
    <dbReference type="NCBI Taxonomy" id="43346"/>
    <lineage>
        <taxon>Eukaryota</taxon>
        <taxon>Metazoa</taxon>
        <taxon>Chordata</taxon>
        <taxon>Craniata</taxon>
        <taxon>Vertebrata</taxon>
        <taxon>Euteleostomi</taxon>
        <taxon>Mammalia</taxon>
        <taxon>Eutheria</taxon>
        <taxon>Laurasiatheria</taxon>
        <taxon>Artiodactyla</taxon>
        <taxon>Ruminantia</taxon>
        <taxon>Pecora</taxon>
        <taxon>Bovidae</taxon>
        <taxon>Bovinae</taxon>
        <taxon>Bison</taxon>
    </lineage>
</organism>
<dbReference type="GO" id="GO:0000786">
    <property type="term" value="C:nucleosome"/>
    <property type="evidence" value="ECO:0007669"/>
    <property type="project" value="UniProtKB-KW"/>
</dbReference>
<name>A0A6P3GJ09_BISBB</name>
<keyword evidence="6" id="KW-0597">Phosphoprotein</keyword>
<dbReference type="PRINTS" id="PR00622">
    <property type="entry name" value="HISTONEH3"/>
</dbReference>
<comment type="function">
    <text evidence="14">Histone H3-like nucleosomal protein that is specifically found in centromeric nucleosomes. Replaces conventional H3 in the nucleosome core of centromeric chromatin that serves as an assembly site for the inner kinetochore. The presence of CENPA subtly modifies the nucleosome structure and the way DNA is wrapped around the nucleosome and gives rise to protruding DNA ends that are less well-ordered and rigid compared to nucleosomes containing histone H3. May serve as an epigenetic mark that propagates centromere identity through replication and cell division. Required for recruitment and assembly of kinetochore proteins, and as a consequence required for progress through mitosis, chromosome segregation and cytokinesis.</text>
</comment>
<evidence type="ECO:0000256" key="6">
    <source>
        <dbReference type="ARBA" id="ARBA00022553"/>
    </source>
</evidence>
<evidence type="ECO:0000256" key="9">
    <source>
        <dbReference type="ARBA" id="ARBA00023242"/>
    </source>
</evidence>
<dbReference type="SUPFAM" id="SSF47113">
    <property type="entry name" value="Histone-fold"/>
    <property type="match status" value="1"/>
</dbReference>
<evidence type="ECO:0000256" key="13">
    <source>
        <dbReference type="ARBA" id="ARBA00044278"/>
    </source>
</evidence>
<dbReference type="RefSeq" id="XP_010831568.1">
    <property type="nucleotide sequence ID" value="XM_010833266.1"/>
</dbReference>
<evidence type="ECO:0000256" key="5">
    <source>
        <dbReference type="ARBA" id="ARBA00022481"/>
    </source>
</evidence>
<dbReference type="GO" id="GO:0003677">
    <property type="term" value="F:DNA binding"/>
    <property type="evidence" value="ECO:0007669"/>
    <property type="project" value="UniProtKB-KW"/>
</dbReference>
<comment type="similarity">
    <text evidence="3">Belongs to the histone H3 family.</text>
</comment>
<dbReference type="FunFam" id="1.10.20.10:FF:000065">
    <property type="entry name" value="Histone H3-like centromeric protein A"/>
    <property type="match status" value="1"/>
</dbReference>
<dbReference type="InterPro" id="IPR009072">
    <property type="entry name" value="Histone-fold"/>
</dbReference>
<keyword evidence="7" id="KW-0013">ADP-ribosylation</keyword>
<dbReference type="GO" id="GO:0061638">
    <property type="term" value="C:CENP-A containing chromatin"/>
    <property type="evidence" value="ECO:0007669"/>
    <property type="project" value="UniProtKB-ARBA"/>
</dbReference>
<evidence type="ECO:0000256" key="11">
    <source>
        <dbReference type="ARBA" id="ARBA00023328"/>
    </source>
</evidence>
<feature type="domain" description="Core Histone H2A/H2B/H3" evidence="16">
    <location>
        <begin position="99"/>
        <end position="183"/>
    </location>
</feature>
<dbReference type="GO" id="GO:0005634">
    <property type="term" value="C:nucleus"/>
    <property type="evidence" value="ECO:0007669"/>
    <property type="project" value="UniProtKB-SubCell"/>
</dbReference>
<evidence type="ECO:0000256" key="7">
    <source>
        <dbReference type="ARBA" id="ARBA00022765"/>
    </source>
</evidence>
<dbReference type="Proteomes" id="UP000515208">
    <property type="component" value="Unplaced"/>
</dbReference>
<dbReference type="AlphaFoldDB" id="A0A6P3GJ09"/>
<evidence type="ECO:0000256" key="10">
    <source>
        <dbReference type="ARBA" id="ARBA00023269"/>
    </source>
</evidence>
<dbReference type="Gene3D" id="1.10.20.10">
    <property type="entry name" value="Histone, subunit A"/>
    <property type="match status" value="1"/>
</dbReference>
<dbReference type="CDD" id="cd22911">
    <property type="entry name" value="HFD_H3"/>
    <property type="match status" value="1"/>
</dbReference>
<keyword evidence="10" id="KW-0544">Nucleosome core</keyword>
<dbReference type="KEGG" id="bbis:104983742"/>
<dbReference type="PANTHER" id="PTHR45810">
    <property type="entry name" value="HISTONE H3.2"/>
    <property type="match status" value="1"/>
</dbReference>
<dbReference type="OrthoDB" id="842664at2759"/>
<keyword evidence="11" id="KW-0137">Centromere</keyword>
<feature type="region of interest" description="Disordered" evidence="15">
    <location>
        <begin position="49"/>
        <end position="92"/>
    </location>
</feature>
<evidence type="ECO:0000313" key="17">
    <source>
        <dbReference type="Proteomes" id="UP000515208"/>
    </source>
</evidence>
<dbReference type="GO" id="GO:0000779">
    <property type="term" value="C:condensed chromosome, centromeric region"/>
    <property type="evidence" value="ECO:0007669"/>
    <property type="project" value="UniProtKB-ARBA"/>
</dbReference>
<evidence type="ECO:0000256" key="14">
    <source>
        <dbReference type="ARBA" id="ARBA00045372"/>
    </source>
</evidence>
<accession>A0A6P3GJ09</accession>
<dbReference type="GO" id="GO:0030527">
    <property type="term" value="F:structural constituent of chromatin"/>
    <property type="evidence" value="ECO:0007669"/>
    <property type="project" value="InterPro"/>
</dbReference>
<proteinExistence type="inferred from homology"/>
<gene>
    <name evidence="18" type="primary">LOC104983742</name>
</gene>
<feature type="compositionally biased region" description="Low complexity" evidence="15">
    <location>
        <begin position="74"/>
        <end position="90"/>
    </location>
</feature>
<keyword evidence="5" id="KW-0488">Methylation</keyword>
<dbReference type="GO" id="GO:0071459">
    <property type="term" value="P:protein localization to chromosome, centromeric region"/>
    <property type="evidence" value="ECO:0007669"/>
    <property type="project" value="UniProtKB-ARBA"/>
</dbReference>
<keyword evidence="17" id="KW-1185">Reference proteome</keyword>
<keyword evidence="9" id="KW-0539">Nucleus</keyword>
<dbReference type="Pfam" id="PF00125">
    <property type="entry name" value="Histone"/>
    <property type="match status" value="1"/>
</dbReference>
<evidence type="ECO:0000256" key="8">
    <source>
        <dbReference type="ARBA" id="ARBA00023125"/>
    </source>
</evidence>
<evidence type="ECO:0000256" key="1">
    <source>
        <dbReference type="ARBA" id="ARBA00004123"/>
    </source>
</evidence>
<keyword evidence="4" id="KW-0158">Chromosome</keyword>
<evidence type="ECO:0000256" key="3">
    <source>
        <dbReference type="ARBA" id="ARBA00010343"/>
    </source>
</evidence>
<dbReference type="GO" id="GO:0046982">
    <property type="term" value="F:protein heterodimerization activity"/>
    <property type="evidence" value="ECO:0007669"/>
    <property type="project" value="InterPro"/>
</dbReference>
<keyword evidence="8" id="KW-0238">DNA-binding</keyword>
<dbReference type="InterPro" id="IPR000164">
    <property type="entry name" value="Histone_H3/CENP-A"/>
</dbReference>
<dbReference type="SMART" id="SM00428">
    <property type="entry name" value="H3"/>
    <property type="match status" value="1"/>
</dbReference>
<evidence type="ECO:0000256" key="2">
    <source>
        <dbReference type="ARBA" id="ARBA00004584"/>
    </source>
</evidence>
<evidence type="ECO:0000313" key="18">
    <source>
        <dbReference type="RefSeq" id="XP_010831568.1"/>
    </source>
</evidence>
<reference evidence="18" key="1">
    <citation type="submission" date="2025-08" db="UniProtKB">
        <authorList>
            <consortium name="RefSeq"/>
        </authorList>
    </citation>
    <scope>IDENTIFICATION</scope>
    <source>
        <tissue evidence="18">Blood</tissue>
    </source>
</reference>
<dbReference type="InterPro" id="IPR007125">
    <property type="entry name" value="H2A/H2B/H3"/>
</dbReference>
<evidence type="ECO:0000259" key="16">
    <source>
        <dbReference type="Pfam" id="PF00125"/>
    </source>
</evidence>
<dbReference type="GeneID" id="104983742"/>